<keyword evidence="5 10" id="KW-0479">Metal-binding</keyword>
<evidence type="ECO:0000256" key="5">
    <source>
        <dbReference type="ARBA" id="ARBA00022723"/>
    </source>
</evidence>
<comment type="catalytic activity">
    <reaction evidence="9 10">
        <text>L-threonyl-[protein] + FAD = FMN-L-threonyl-[protein] + AMP + H(+)</text>
        <dbReference type="Rhea" id="RHEA:36847"/>
        <dbReference type="Rhea" id="RHEA-COMP:11060"/>
        <dbReference type="Rhea" id="RHEA-COMP:11061"/>
        <dbReference type="ChEBI" id="CHEBI:15378"/>
        <dbReference type="ChEBI" id="CHEBI:30013"/>
        <dbReference type="ChEBI" id="CHEBI:57692"/>
        <dbReference type="ChEBI" id="CHEBI:74257"/>
        <dbReference type="ChEBI" id="CHEBI:456215"/>
        <dbReference type="EC" id="2.7.1.180"/>
    </reaction>
</comment>
<evidence type="ECO:0000313" key="12">
    <source>
        <dbReference type="EMBL" id="MBB4042421.1"/>
    </source>
</evidence>
<dbReference type="InterPro" id="IPR003374">
    <property type="entry name" value="ApbE-like_sf"/>
</dbReference>
<feature type="binding site" evidence="11">
    <location>
        <position position="152"/>
    </location>
    <ligand>
        <name>Mg(2+)</name>
        <dbReference type="ChEBI" id="CHEBI:18420"/>
    </ligand>
</feature>
<dbReference type="InterPro" id="IPR024932">
    <property type="entry name" value="ApbE"/>
</dbReference>
<keyword evidence="12" id="KW-0449">Lipoprotein</keyword>
<gene>
    <name evidence="12" type="ORF">GGR06_000180</name>
</gene>
<dbReference type="PANTHER" id="PTHR30040:SF2">
    <property type="entry name" value="FAD:PROTEIN FMN TRANSFERASE"/>
    <property type="match status" value="1"/>
</dbReference>
<keyword evidence="4 10" id="KW-0808">Transferase</keyword>
<evidence type="ECO:0000256" key="11">
    <source>
        <dbReference type="PIRSR" id="PIRSR006268-2"/>
    </source>
</evidence>
<keyword evidence="13" id="KW-1185">Reference proteome</keyword>
<dbReference type="RefSeq" id="WP_183207517.1">
    <property type="nucleotide sequence ID" value="NZ_JACIER010000001.1"/>
</dbReference>
<dbReference type="SUPFAM" id="SSF143631">
    <property type="entry name" value="ApbE-like"/>
    <property type="match status" value="1"/>
</dbReference>
<sequence length="320" mass="35768">MFPFLLFGCATDASYYTLSGQKHTYHRIIYKHSACLDEGIMRVYDEFYRAINPFDSQSTISHVNRNEAVQLDPLFIEAFNRAMELAKQTDGAFDPTCAPLINRWGFGYEERPEAAQAESLEYLKTYVGYDKIELSHDVIVKQDPRVQLNFSAIGDGFACEVIARYLEGQGVRDYLVDIGGEMIASGKNPSGNDWSVGIVQPPKQLGGSPADTFSAILHLSGKAALATSGNYNNFRRVNGKLRGHTIDPWTGYPVETNVLSVTVIAPDCVTADAYATALLVSTEDRLDRLLHAAIDYYIIYLDAADNYRIRQSEGMKRYIR</sequence>
<evidence type="ECO:0000256" key="8">
    <source>
        <dbReference type="ARBA" id="ARBA00031306"/>
    </source>
</evidence>
<dbReference type="PANTHER" id="PTHR30040">
    <property type="entry name" value="THIAMINE BIOSYNTHESIS LIPOPROTEIN APBE"/>
    <property type="match status" value="1"/>
</dbReference>
<evidence type="ECO:0000256" key="1">
    <source>
        <dbReference type="ARBA" id="ARBA00011955"/>
    </source>
</evidence>
<reference evidence="12" key="1">
    <citation type="submission" date="2020-08" db="EMBL/GenBank/DDBJ databases">
        <title>Genomic Encyclopedia of Type Strains, Phase IV (KMG-IV): sequencing the most valuable type-strain genomes for metagenomic binning, comparative biology and taxonomic classification.</title>
        <authorList>
            <person name="Goeker M."/>
        </authorList>
    </citation>
    <scope>NUCLEOTIDE SEQUENCE [LARGE SCALE GENOMIC DNA]</scope>
    <source>
        <strain evidence="12">DSM 105720</strain>
    </source>
</reference>
<evidence type="ECO:0000256" key="4">
    <source>
        <dbReference type="ARBA" id="ARBA00022679"/>
    </source>
</evidence>
<evidence type="ECO:0000256" key="7">
    <source>
        <dbReference type="ARBA" id="ARBA00022842"/>
    </source>
</evidence>
<keyword evidence="6 10" id="KW-0274">FAD</keyword>
<comment type="cofactor">
    <cofactor evidence="11">
        <name>Mg(2+)</name>
        <dbReference type="ChEBI" id="CHEBI:18420"/>
    </cofactor>
    <cofactor evidence="11">
        <name>Mn(2+)</name>
        <dbReference type="ChEBI" id="CHEBI:29035"/>
    </cofactor>
    <text evidence="11">Magnesium. Can also use manganese.</text>
</comment>
<protein>
    <recommendedName>
        <fullName evidence="2 10">FAD:protein FMN transferase</fullName>
        <ecNumber evidence="1 10">2.7.1.180</ecNumber>
    </recommendedName>
    <alternativeName>
        <fullName evidence="8 10">Flavin transferase</fullName>
    </alternativeName>
</protein>
<accession>A0A840CU54</accession>
<dbReference type="Proteomes" id="UP000560658">
    <property type="component" value="Unassembled WGS sequence"/>
</dbReference>
<comment type="similarity">
    <text evidence="10">Belongs to the ApbE family.</text>
</comment>
<name>A0A840CU54_9BACE</name>
<organism evidence="12 13">
    <name type="scientific">Bacteroides reticulotermitis</name>
    <dbReference type="NCBI Taxonomy" id="1133319"/>
    <lineage>
        <taxon>Bacteria</taxon>
        <taxon>Pseudomonadati</taxon>
        <taxon>Bacteroidota</taxon>
        <taxon>Bacteroidia</taxon>
        <taxon>Bacteroidales</taxon>
        <taxon>Bacteroidaceae</taxon>
        <taxon>Bacteroides</taxon>
    </lineage>
</organism>
<feature type="binding site" evidence="11">
    <location>
        <position position="276"/>
    </location>
    <ligand>
        <name>Mg(2+)</name>
        <dbReference type="ChEBI" id="CHEBI:18420"/>
    </ligand>
</feature>
<evidence type="ECO:0000256" key="2">
    <source>
        <dbReference type="ARBA" id="ARBA00016337"/>
    </source>
</evidence>
<dbReference type="GO" id="GO:0046872">
    <property type="term" value="F:metal ion binding"/>
    <property type="evidence" value="ECO:0007669"/>
    <property type="project" value="UniProtKB-UniRule"/>
</dbReference>
<feature type="binding site" evidence="11">
    <location>
        <position position="272"/>
    </location>
    <ligand>
        <name>Mg(2+)</name>
        <dbReference type="ChEBI" id="CHEBI:18420"/>
    </ligand>
</feature>
<evidence type="ECO:0000256" key="9">
    <source>
        <dbReference type="ARBA" id="ARBA00048540"/>
    </source>
</evidence>
<evidence type="ECO:0000256" key="6">
    <source>
        <dbReference type="ARBA" id="ARBA00022827"/>
    </source>
</evidence>
<evidence type="ECO:0000313" key="13">
    <source>
        <dbReference type="Proteomes" id="UP000560658"/>
    </source>
</evidence>
<keyword evidence="7 10" id="KW-0460">Magnesium</keyword>
<keyword evidence="3 10" id="KW-0285">Flavoprotein</keyword>
<dbReference type="AlphaFoldDB" id="A0A840CU54"/>
<dbReference type="EC" id="2.7.1.180" evidence="1 10"/>
<comment type="caution">
    <text evidence="12">The sequence shown here is derived from an EMBL/GenBank/DDBJ whole genome shotgun (WGS) entry which is preliminary data.</text>
</comment>
<dbReference type="EMBL" id="JACIER010000001">
    <property type="protein sequence ID" value="MBB4042421.1"/>
    <property type="molecule type" value="Genomic_DNA"/>
</dbReference>
<evidence type="ECO:0000256" key="10">
    <source>
        <dbReference type="PIRNR" id="PIRNR006268"/>
    </source>
</evidence>
<proteinExistence type="inferred from homology"/>
<dbReference type="Gene3D" id="3.10.520.10">
    <property type="entry name" value="ApbE-like domains"/>
    <property type="match status" value="1"/>
</dbReference>
<dbReference type="Pfam" id="PF02424">
    <property type="entry name" value="ApbE"/>
    <property type="match status" value="1"/>
</dbReference>
<dbReference type="GO" id="GO:0016740">
    <property type="term" value="F:transferase activity"/>
    <property type="evidence" value="ECO:0007669"/>
    <property type="project" value="UniProtKB-UniRule"/>
</dbReference>
<evidence type="ECO:0000256" key="3">
    <source>
        <dbReference type="ARBA" id="ARBA00022630"/>
    </source>
</evidence>
<dbReference type="PIRSF" id="PIRSF006268">
    <property type="entry name" value="ApbE"/>
    <property type="match status" value="1"/>
</dbReference>